<dbReference type="AlphaFoldDB" id="A0A1D8PBM5"/>
<evidence type="ECO:0000313" key="3">
    <source>
        <dbReference type="EMBL" id="AOW21982.1"/>
    </source>
</evidence>
<dbReference type="InterPro" id="IPR038765">
    <property type="entry name" value="Papain-like_cys_pep_sf"/>
</dbReference>
<dbReference type="STRING" id="1850246.LPB138_02110"/>
<sequence>MNWCAHKAGLERSYSLGARSWLRVGMQVTNPEPGDIVIFWRKDIKSWEGHVGIFTGFAGNNRIYCLGGNQGRQVSISARGRDKLLGFRRLRPNTEVRFPRKIIKKGSTGELVVLLQDTLKIMGFNVGTSDGVFGTKTEDALKEFQSTNENLKIDGVFNKNTREYAEAVLNGVASVKKFLQDIF</sequence>
<name>A0A1D8PBM5_9FLAO</name>
<protein>
    <submittedName>
        <fullName evidence="3">Uncharacterized protein</fullName>
    </submittedName>
</protein>
<accession>A0A1D8PBM5</accession>
<gene>
    <name evidence="3" type="ORF">LPB138_02110</name>
</gene>
<evidence type="ECO:0000259" key="2">
    <source>
        <dbReference type="Pfam" id="PF05257"/>
    </source>
</evidence>
<evidence type="ECO:0000259" key="1">
    <source>
        <dbReference type="Pfam" id="PF01471"/>
    </source>
</evidence>
<dbReference type="SUPFAM" id="SSF47090">
    <property type="entry name" value="PGBD-like"/>
    <property type="match status" value="1"/>
</dbReference>
<dbReference type="KEGG" id="lul:LPB138_02110"/>
<dbReference type="InterPro" id="IPR002477">
    <property type="entry name" value="Peptidoglycan-bd-like"/>
</dbReference>
<dbReference type="InterPro" id="IPR036365">
    <property type="entry name" value="PGBD-like_sf"/>
</dbReference>
<reference evidence="3 4" key="1">
    <citation type="submission" date="2016-10" db="EMBL/GenBank/DDBJ databases">
        <title>Lutibacter sp. LPB0138, isolated from marine gastropod.</title>
        <authorList>
            <person name="Kim E."/>
            <person name="Yi H."/>
        </authorList>
    </citation>
    <scope>NUCLEOTIDE SEQUENCE [LARGE SCALE GENOMIC DNA]</scope>
    <source>
        <strain evidence="3 4">LPB0138</strain>
    </source>
</reference>
<dbReference type="InterPro" id="IPR036366">
    <property type="entry name" value="PGBDSf"/>
</dbReference>
<organism evidence="3 4">
    <name type="scientific">Urechidicola croceus</name>
    <dbReference type="NCBI Taxonomy" id="1850246"/>
    <lineage>
        <taxon>Bacteria</taxon>
        <taxon>Pseudomonadati</taxon>
        <taxon>Bacteroidota</taxon>
        <taxon>Flavobacteriia</taxon>
        <taxon>Flavobacteriales</taxon>
        <taxon>Flavobacteriaceae</taxon>
        <taxon>Urechidicola</taxon>
    </lineage>
</organism>
<dbReference type="Gene3D" id="1.10.101.10">
    <property type="entry name" value="PGBD-like superfamily/PGBD"/>
    <property type="match status" value="1"/>
</dbReference>
<keyword evidence="4" id="KW-1185">Reference proteome</keyword>
<dbReference type="Proteomes" id="UP000176050">
    <property type="component" value="Chromosome"/>
</dbReference>
<dbReference type="InterPro" id="IPR007921">
    <property type="entry name" value="CHAP_dom"/>
</dbReference>
<dbReference type="EMBL" id="CP017478">
    <property type="protein sequence ID" value="AOW21982.1"/>
    <property type="molecule type" value="Genomic_DNA"/>
</dbReference>
<dbReference type="Pfam" id="PF05257">
    <property type="entry name" value="CHAP"/>
    <property type="match status" value="1"/>
</dbReference>
<proteinExistence type="predicted"/>
<dbReference type="SUPFAM" id="SSF54001">
    <property type="entry name" value="Cysteine proteinases"/>
    <property type="match status" value="1"/>
</dbReference>
<feature type="domain" description="Peptidase C51" evidence="2">
    <location>
        <begin position="2"/>
        <end position="69"/>
    </location>
</feature>
<evidence type="ECO:0000313" key="4">
    <source>
        <dbReference type="Proteomes" id="UP000176050"/>
    </source>
</evidence>
<feature type="domain" description="Peptidoglycan binding-like" evidence="1">
    <location>
        <begin position="108"/>
        <end position="163"/>
    </location>
</feature>
<dbReference type="Pfam" id="PF01471">
    <property type="entry name" value="PG_binding_1"/>
    <property type="match status" value="1"/>
</dbReference>